<proteinExistence type="predicted"/>
<evidence type="ECO:0000313" key="2">
    <source>
        <dbReference type="Proteomes" id="UP001476247"/>
    </source>
</evidence>
<name>A0ABP9XV98_9FUNG</name>
<comment type="caution">
    <text evidence="1">The sequence shown here is derived from an EMBL/GenBank/DDBJ whole genome shotgun (WGS) entry which is preliminary data.</text>
</comment>
<organism evidence="1 2">
    <name type="scientific">Helicostylum pulchrum</name>
    <dbReference type="NCBI Taxonomy" id="562976"/>
    <lineage>
        <taxon>Eukaryota</taxon>
        <taxon>Fungi</taxon>
        <taxon>Fungi incertae sedis</taxon>
        <taxon>Mucoromycota</taxon>
        <taxon>Mucoromycotina</taxon>
        <taxon>Mucoromycetes</taxon>
        <taxon>Mucorales</taxon>
        <taxon>Mucorineae</taxon>
        <taxon>Mucoraceae</taxon>
        <taxon>Helicostylum</taxon>
    </lineage>
</organism>
<accession>A0ABP9XV98</accession>
<dbReference type="Proteomes" id="UP001476247">
    <property type="component" value="Unassembled WGS sequence"/>
</dbReference>
<sequence>MNLIDAKSRFIYQNPENAPTHIYRHNLDQFELREIRQECTTVICELSVQDIKDKDSIKDVIIKI</sequence>
<dbReference type="EMBL" id="BAABUJ010000010">
    <property type="protein sequence ID" value="GAA5798692.1"/>
    <property type="molecule type" value="Genomic_DNA"/>
</dbReference>
<protein>
    <submittedName>
        <fullName evidence="1">Uncharacterized protein</fullName>
    </submittedName>
</protein>
<gene>
    <name evidence="1" type="ORF">HPULCUR_004097</name>
</gene>
<keyword evidence="2" id="KW-1185">Reference proteome</keyword>
<evidence type="ECO:0000313" key="1">
    <source>
        <dbReference type="EMBL" id="GAA5798692.1"/>
    </source>
</evidence>
<reference evidence="1 2" key="1">
    <citation type="submission" date="2024-04" db="EMBL/GenBank/DDBJ databases">
        <title>genome sequences of Mucor flavus KT1a and Helicostylum pulchrum KT1b strains isolation_sourced from the surface of a dry-aged beef.</title>
        <authorList>
            <person name="Toyotome T."/>
            <person name="Hosono M."/>
            <person name="Torimaru M."/>
            <person name="Fukuda K."/>
            <person name="Mikami N."/>
        </authorList>
    </citation>
    <scope>NUCLEOTIDE SEQUENCE [LARGE SCALE GENOMIC DNA]</scope>
    <source>
        <strain evidence="1 2">KT1b</strain>
    </source>
</reference>